<evidence type="ECO:0000313" key="3">
    <source>
        <dbReference type="Proteomes" id="UP001234581"/>
    </source>
</evidence>
<dbReference type="EMBL" id="JARTCD010000018">
    <property type="protein sequence ID" value="KAJ8659367.1"/>
    <property type="molecule type" value="Genomic_DNA"/>
</dbReference>
<gene>
    <name evidence="2" type="ORF">O0I10_004727</name>
</gene>
<dbReference type="GeneID" id="83212140"/>
<feature type="region of interest" description="Disordered" evidence="1">
    <location>
        <begin position="42"/>
        <end position="78"/>
    </location>
</feature>
<dbReference type="Proteomes" id="UP001234581">
    <property type="component" value="Unassembled WGS sequence"/>
</dbReference>
<protein>
    <submittedName>
        <fullName evidence="2">Uncharacterized protein</fullName>
    </submittedName>
</protein>
<reference evidence="2 3" key="1">
    <citation type="submission" date="2023-03" db="EMBL/GenBank/DDBJ databases">
        <title>Genome sequence of Lichtheimia ornata CBS 291.66.</title>
        <authorList>
            <person name="Mohabir J.T."/>
            <person name="Shea T.P."/>
            <person name="Kurbessoian T."/>
            <person name="Berby B."/>
            <person name="Fontaine J."/>
            <person name="Livny J."/>
            <person name="Gnirke A."/>
            <person name="Stajich J.E."/>
            <person name="Cuomo C.A."/>
        </authorList>
    </citation>
    <scope>NUCLEOTIDE SEQUENCE [LARGE SCALE GENOMIC DNA]</scope>
    <source>
        <strain evidence="2">CBS 291.66</strain>
    </source>
</reference>
<dbReference type="RefSeq" id="XP_058344280.1">
    <property type="nucleotide sequence ID" value="XM_058484781.1"/>
</dbReference>
<name>A0AAD7V5F9_9FUNG</name>
<proteinExistence type="predicted"/>
<comment type="caution">
    <text evidence="2">The sequence shown here is derived from an EMBL/GenBank/DDBJ whole genome shotgun (WGS) entry which is preliminary data.</text>
</comment>
<organism evidence="2 3">
    <name type="scientific">Lichtheimia ornata</name>
    <dbReference type="NCBI Taxonomy" id="688661"/>
    <lineage>
        <taxon>Eukaryota</taxon>
        <taxon>Fungi</taxon>
        <taxon>Fungi incertae sedis</taxon>
        <taxon>Mucoromycota</taxon>
        <taxon>Mucoromycotina</taxon>
        <taxon>Mucoromycetes</taxon>
        <taxon>Mucorales</taxon>
        <taxon>Lichtheimiaceae</taxon>
        <taxon>Lichtheimia</taxon>
    </lineage>
</organism>
<evidence type="ECO:0000256" key="1">
    <source>
        <dbReference type="SAM" id="MobiDB-lite"/>
    </source>
</evidence>
<sequence length="78" mass="8738">MKNSPRSIFLGWAGLAVCALGGYLGSKAYTSNRLKEYTTQGFNSSPEQAHYQSEQQQQQQQAEESGDKPLRRSVQRTL</sequence>
<keyword evidence="3" id="KW-1185">Reference proteome</keyword>
<feature type="compositionally biased region" description="Low complexity" evidence="1">
    <location>
        <begin position="47"/>
        <end position="63"/>
    </location>
</feature>
<accession>A0AAD7V5F9</accession>
<evidence type="ECO:0000313" key="2">
    <source>
        <dbReference type="EMBL" id="KAJ8659367.1"/>
    </source>
</evidence>
<dbReference type="AlphaFoldDB" id="A0AAD7V5F9"/>